<keyword evidence="3" id="KW-1185">Reference proteome</keyword>
<organism evidence="3 4">
    <name type="scientific">Parascaris univalens</name>
    <name type="common">Nematode worm</name>
    <dbReference type="NCBI Taxonomy" id="6257"/>
    <lineage>
        <taxon>Eukaryota</taxon>
        <taxon>Metazoa</taxon>
        <taxon>Ecdysozoa</taxon>
        <taxon>Nematoda</taxon>
        <taxon>Chromadorea</taxon>
        <taxon>Rhabditida</taxon>
        <taxon>Spirurina</taxon>
        <taxon>Ascaridomorpha</taxon>
        <taxon>Ascaridoidea</taxon>
        <taxon>Ascarididae</taxon>
        <taxon>Parascaris</taxon>
    </lineage>
</organism>
<proteinExistence type="predicted"/>
<dbReference type="Proteomes" id="UP000887569">
    <property type="component" value="Unplaced"/>
</dbReference>
<evidence type="ECO:0000313" key="3">
    <source>
        <dbReference type="Proteomes" id="UP000887569"/>
    </source>
</evidence>
<evidence type="ECO:0000313" key="4">
    <source>
        <dbReference type="WBParaSite" id="PgR008_g049_t05"/>
    </source>
</evidence>
<keyword evidence="1" id="KW-0472">Membrane</keyword>
<sequence>WLILSFHFRRMMSCRWFSLLFLRLVLVDLSTVSVNNSSSYIKDSGNFSWVEIVDTQLQPDDAEDDLILEYHPVVANASGEGYLHKFSTCVDVRRAVFVSAVLAAAAVVLVVVTSKLLNALSRTVCRLRNQPTNQHGAITSQLQANHNSTNTAIWSRTHENDPNLTKVVDDGKNVPFNFDKINYFSGGGMESGFIPEVARHYRDVVGGSEAYNASTLSSSFSSDETITDEFSGKRILSNFSVIMHQEAVSGGNERCPLRYTMCFEGSLE</sequence>
<dbReference type="AlphaFoldDB" id="A0A915AKR3"/>
<feature type="chain" id="PRO_5037227865" evidence="2">
    <location>
        <begin position="28"/>
        <end position="268"/>
    </location>
</feature>
<protein>
    <submittedName>
        <fullName evidence="4">Uncharacterized protein</fullName>
    </submittedName>
</protein>
<keyword evidence="2" id="KW-0732">Signal</keyword>
<feature type="signal peptide" evidence="2">
    <location>
        <begin position="1"/>
        <end position="27"/>
    </location>
</feature>
<reference evidence="4" key="1">
    <citation type="submission" date="2022-11" db="UniProtKB">
        <authorList>
            <consortium name="WormBaseParasite"/>
        </authorList>
    </citation>
    <scope>IDENTIFICATION</scope>
</reference>
<feature type="transmembrane region" description="Helical" evidence="1">
    <location>
        <begin position="95"/>
        <end position="117"/>
    </location>
</feature>
<accession>A0A915AKR3</accession>
<keyword evidence="1" id="KW-0812">Transmembrane</keyword>
<dbReference type="WBParaSite" id="PgR008_g049_t05">
    <property type="protein sequence ID" value="PgR008_g049_t05"/>
    <property type="gene ID" value="PgR008_g049"/>
</dbReference>
<evidence type="ECO:0000256" key="1">
    <source>
        <dbReference type="SAM" id="Phobius"/>
    </source>
</evidence>
<keyword evidence="1" id="KW-1133">Transmembrane helix</keyword>
<evidence type="ECO:0000256" key="2">
    <source>
        <dbReference type="SAM" id="SignalP"/>
    </source>
</evidence>
<name>A0A915AKR3_PARUN</name>